<evidence type="ECO:0000313" key="1">
    <source>
        <dbReference type="EMBL" id="KAJ8748954.1"/>
    </source>
</evidence>
<keyword evidence="2" id="KW-1185">Reference proteome</keyword>
<dbReference type="InterPro" id="IPR006740">
    <property type="entry name" value="DUF604"/>
</dbReference>
<dbReference type="EMBL" id="JAIWQS010000012">
    <property type="protein sequence ID" value="KAJ8748954.1"/>
    <property type="molecule type" value="Genomic_DNA"/>
</dbReference>
<accession>A0AAV8SA54</accession>
<reference evidence="1 2" key="1">
    <citation type="submission" date="2021-09" db="EMBL/GenBank/DDBJ databases">
        <title>Genomic insights and catalytic innovation underlie evolution of tropane alkaloids biosynthesis.</title>
        <authorList>
            <person name="Wang Y.-J."/>
            <person name="Tian T."/>
            <person name="Huang J.-P."/>
            <person name="Huang S.-X."/>
        </authorList>
    </citation>
    <scope>NUCLEOTIDE SEQUENCE [LARGE SCALE GENOMIC DNA]</scope>
    <source>
        <strain evidence="1">KIB-2018</strain>
        <tissue evidence="1">Leaf</tissue>
    </source>
</reference>
<evidence type="ECO:0000313" key="2">
    <source>
        <dbReference type="Proteomes" id="UP001159364"/>
    </source>
</evidence>
<dbReference type="Pfam" id="PF04646">
    <property type="entry name" value="DUF604"/>
    <property type="match status" value="1"/>
</dbReference>
<organism evidence="1 2">
    <name type="scientific">Erythroxylum novogranatense</name>
    <dbReference type="NCBI Taxonomy" id="1862640"/>
    <lineage>
        <taxon>Eukaryota</taxon>
        <taxon>Viridiplantae</taxon>
        <taxon>Streptophyta</taxon>
        <taxon>Embryophyta</taxon>
        <taxon>Tracheophyta</taxon>
        <taxon>Spermatophyta</taxon>
        <taxon>Magnoliopsida</taxon>
        <taxon>eudicotyledons</taxon>
        <taxon>Gunneridae</taxon>
        <taxon>Pentapetalae</taxon>
        <taxon>rosids</taxon>
        <taxon>fabids</taxon>
        <taxon>Malpighiales</taxon>
        <taxon>Erythroxylaceae</taxon>
        <taxon>Erythroxylum</taxon>
    </lineage>
</organism>
<gene>
    <name evidence="1" type="ORF">K2173_013392</name>
</gene>
<comment type="caution">
    <text evidence="1">The sequence shown here is derived from an EMBL/GenBank/DDBJ whole genome shotgun (WGS) entry which is preliminary data.</text>
</comment>
<name>A0AAV8SA54_9ROSI</name>
<dbReference type="AlphaFoldDB" id="A0AAV8SA54"/>
<sequence length="72" mass="7989">MAYGGVGFAISYPLAQAVAKMQARCIKRYPATKLLEGVKKERSLWGRSLKLPPSSEAPSDFQCQLNYTLESH</sequence>
<proteinExistence type="predicted"/>
<protein>
    <submittedName>
        <fullName evidence="1">Uncharacterized protein</fullName>
    </submittedName>
</protein>
<dbReference type="Proteomes" id="UP001159364">
    <property type="component" value="Linkage Group LG12"/>
</dbReference>